<evidence type="ECO:0000313" key="2">
    <source>
        <dbReference type="Proteomes" id="UP000199595"/>
    </source>
</evidence>
<evidence type="ECO:0008006" key="3">
    <source>
        <dbReference type="Google" id="ProtNLM"/>
    </source>
</evidence>
<dbReference type="AlphaFoldDB" id="A0A1H2T4E6"/>
<sequence length="98" mass="11225">MVVVLLVLVVSIKLVVATKNDTNYTIKTFQIEKGWGYSIFKGNNIIIRQGEIPSIKERKHFLNEEDALNCGKIMLKKLTEHRLPSVSYEELEQNGVHL</sequence>
<keyword evidence="2" id="KW-1185">Reference proteome</keyword>
<dbReference type="Pfam" id="PF16250">
    <property type="entry name" value="DUF4907"/>
    <property type="match status" value="1"/>
</dbReference>
<dbReference type="STRING" id="762486.SAMN05444411_101619"/>
<dbReference type="Proteomes" id="UP000199595">
    <property type="component" value="Unassembled WGS sequence"/>
</dbReference>
<protein>
    <recommendedName>
        <fullName evidence="3">DUF4907 domain-containing protein</fullName>
    </recommendedName>
</protein>
<gene>
    <name evidence="1" type="ORF">SAMN05444411_101619</name>
</gene>
<proteinExistence type="predicted"/>
<evidence type="ECO:0000313" key="1">
    <source>
        <dbReference type="EMBL" id="SDW38728.1"/>
    </source>
</evidence>
<reference evidence="1 2" key="1">
    <citation type="submission" date="2016-10" db="EMBL/GenBank/DDBJ databases">
        <authorList>
            <person name="de Groot N.N."/>
        </authorList>
    </citation>
    <scope>NUCLEOTIDE SEQUENCE [LARGE SCALE GENOMIC DNA]</scope>
    <source>
        <strain evidence="1 2">DSM 24956</strain>
    </source>
</reference>
<dbReference type="InterPro" id="IPR032593">
    <property type="entry name" value="DUF4907"/>
</dbReference>
<name>A0A1H2T4E6_9FLAO</name>
<accession>A0A1H2T4E6</accession>
<organism evidence="1 2">
    <name type="scientific">Lutibacter oricola</name>
    <dbReference type="NCBI Taxonomy" id="762486"/>
    <lineage>
        <taxon>Bacteria</taxon>
        <taxon>Pseudomonadati</taxon>
        <taxon>Bacteroidota</taxon>
        <taxon>Flavobacteriia</taxon>
        <taxon>Flavobacteriales</taxon>
        <taxon>Flavobacteriaceae</taxon>
        <taxon>Lutibacter</taxon>
    </lineage>
</organism>
<dbReference type="EMBL" id="FNNJ01000001">
    <property type="protein sequence ID" value="SDW38728.1"/>
    <property type="molecule type" value="Genomic_DNA"/>
</dbReference>